<name>A0AA47NZH8_MERPO</name>
<dbReference type="PANTHER" id="PTHR31751:SF44">
    <property type="entry name" value="SI:CH211-211K8.4-RELATED"/>
    <property type="match status" value="1"/>
</dbReference>
<feature type="compositionally biased region" description="Acidic residues" evidence="1">
    <location>
        <begin position="45"/>
        <end position="54"/>
    </location>
</feature>
<feature type="compositionally biased region" description="Polar residues" evidence="1">
    <location>
        <begin position="1"/>
        <end position="18"/>
    </location>
</feature>
<sequence length="568" mass="64314">MLQSTGKRTQVSVQTRDAWTQYVAPDVTERSVTICNLSEGKEQEQMMDIEEEDRQEGKEGRSSDRSPECTEFIPDSDPESSDYESTPEKPRKRLRKSHGGRAPAVEVRPDRNSPPHEQAKYIVFEEQLLDLFSLCQYCRSGNVGITKRVMGTLLIITAECYTCTRTKQWESQPYYQRTPAGNVLLSAATLFAGGSWTMMRRILSNLRVASIVDQTFYQIQRDILQPAIERRWSEEQRRVVAELRSTGTPLTIAGDGRADSPGHSAKYGVYTGLEANLNKIVDLQLVQSNEVKSSYHMELEGLVRLQEFLSRHGLEIGKLITDRHRQLAKHVRENSPNILHRYDVWHIAKAIQKKVHALGKQKNCDDVLGWEKSINNHVYWVASSTGDQDQELREAKWNSLGNHIQGIHSGHSAIFPTCLHGDLQEERAKNWLTPGTKAAEKLHDIITNPTLVKDIKKMSSGHQTSSLESFHSVINQFAPKMKSFSYHGILSRQHYTTTQIVTERKQGQRKGNCAIISANQSTSQEVLRLNQSKNHATTNDSRISAANQQRVRDSANETNESGERVSHC</sequence>
<comment type="caution">
    <text evidence="2">The sequence shown here is derived from an EMBL/GenBank/DDBJ whole genome shotgun (WGS) entry which is preliminary data.</text>
</comment>
<feature type="compositionally biased region" description="Basic residues" evidence="1">
    <location>
        <begin position="90"/>
        <end position="99"/>
    </location>
</feature>
<accession>A0AA47NZH8</accession>
<feature type="region of interest" description="Disordered" evidence="1">
    <location>
        <begin position="1"/>
        <end position="115"/>
    </location>
</feature>
<evidence type="ECO:0000313" key="2">
    <source>
        <dbReference type="EMBL" id="KAK0142910.1"/>
    </source>
</evidence>
<feature type="region of interest" description="Disordered" evidence="1">
    <location>
        <begin position="533"/>
        <end position="568"/>
    </location>
</feature>
<evidence type="ECO:0000313" key="3">
    <source>
        <dbReference type="Proteomes" id="UP001174136"/>
    </source>
</evidence>
<protein>
    <recommendedName>
        <fullName evidence="4">Transposase</fullName>
    </recommendedName>
</protein>
<dbReference type="AlphaFoldDB" id="A0AA47NZH8"/>
<keyword evidence="3" id="KW-1185">Reference proteome</keyword>
<dbReference type="PANTHER" id="PTHR31751">
    <property type="entry name" value="SI:CH211-108C17.2-RELATED-RELATED"/>
    <property type="match status" value="1"/>
</dbReference>
<feature type="compositionally biased region" description="Basic and acidic residues" evidence="1">
    <location>
        <begin position="55"/>
        <end position="68"/>
    </location>
</feature>
<proteinExistence type="predicted"/>
<gene>
    <name evidence="2" type="ORF">N1851_019148</name>
</gene>
<evidence type="ECO:0008006" key="4">
    <source>
        <dbReference type="Google" id="ProtNLM"/>
    </source>
</evidence>
<dbReference type="Proteomes" id="UP001174136">
    <property type="component" value="Unassembled WGS sequence"/>
</dbReference>
<feature type="compositionally biased region" description="Basic and acidic residues" evidence="1">
    <location>
        <begin position="550"/>
        <end position="568"/>
    </location>
</feature>
<organism evidence="2 3">
    <name type="scientific">Merluccius polli</name>
    <name type="common">Benguela hake</name>
    <name type="synonym">Merluccius cadenati</name>
    <dbReference type="NCBI Taxonomy" id="89951"/>
    <lineage>
        <taxon>Eukaryota</taxon>
        <taxon>Metazoa</taxon>
        <taxon>Chordata</taxon>
        <taxon>Craniata</taxon>
        <taxon>Vertebrata</taxon>
        <taxon>Euteleostomi</taxon>
        <taxon>Actinopterygii</taxon>
        <taxon>Neopterygii</taxon>
        <taxon>Teleostei</taxon>
        <taxon>Neoteleostei</taxon>
        <taxon>Acanthomorphata</taxon>
        <taxon>Zeiogadaria</taxon>
        <taxon>Gadariae</taxon>
        <taxon>Gadiformes</taxon>
        <taxon>Gadoidei</taxon>
        <taxon>Merlucciidae</taxon>
        <taxon>Merluccius</taxon>
    </lineage>
</organism>
<reference evidence="2" key="1">
    <citation type="journal article" date="2023" name="Front. Mar. Sci.">
        <title>A new Merluccius polli reference genome to investigate the effects of global change in West African waters.</title>
        <authorList>
            <person name="Mateo J.L."/>
            <person name="Blanco-Fernandez C."/>
            <person name="Garcia-Vazquez E."/>
            <person name="Machado-Schiaffino G."/>
        </authorList>
    </citation>
    <scope>NUCLEOTIDE SEQUENCE</scope>
    <source>
        <strain evidence="2">C29</strain>
        <tissue evidence="2">Fin</tissue>
    </source>
</reference>
<dbReference type="EMBL" id="JAOPHQ010003458">
    <property type="protein sequence ID" value="KAK0142910.1"/>
    <property type="molecule type" value="Genomic_DNA"/>
</dbReference>
<feature type="compositionally biased region" description="Polar residues" evidence="1">
    <location>
        <begin position="533"/>
        <end position="549"/>
    </location>
</feature>
<evidence type="ECO:0000256" key="1">
    <source>
        <dbReference type="SAM" id="MobiDB-lite"/>
    </source>
</evidence>